<protein>
    <submittedName>
        <fullName evidence="2">DUF4156 domain-containing protein</fullName>
    </submittedName>
</protein>
<evidence type="ECO:0000313" key="2">
    <source>
        <dbReference type="EMBL" id="NDK38952.1"/>
    </source>
</evidence>
<feature type="chain" id="PRO_5047385998" evidence="1">
    <location>
        <begin position="23"/>
        <end position="106"/>
    </location>
</feature>
<dbReference type="RefSeq" id="WP_162349527.1">
    <property type="nucleotide sequence ID" value="NZ_QOVG01000005.1"/>
</dbReference>
<sequence length="106" mass="11253">MRLPLIATSLVLLLSACTWVQMAPEAGGVRVLAPGAAPADCEKRGDVTVSVKDSVAFYERNALRVRDELETLARNEAPGIQANAVQPLGDPADGAQRFAAYRCSGR</sequence>
<name>A0ABX0ABQ3_9GAMM</name>
<comment type="caution">
    <text evidence="2">The sequence shown here is derived from an EMBL/GenBank/DDBJ whole genome shotgun (WGS) entry which is preliminary data.</text>
</comment>
<dbReference type="PROSITE" id="PS51257">
    <property type="entry name" value="PROKAR_LIPOPROTEIN"/>
    <property type="match status" value="1"/>
</dbReference>
<proteinExistence type="predicted"/>
<dbReference type="Proteomes" id="UP001429354">
    <property type="component" value="Unassembled WGS sequence"/>
</dbReference>
<accession>A0ABX0ABQ3</accession>
<dbReference type="EMBL" id="QOVG01000005">
    <property type="protein sequence ID" value="NDK38952.1"/>
    <property type="molecule type" value="Genomic_DNA"/>
</dbReference>
<evidence type="ECO:0000313" key="3">
    <source>
        <dbReference type="Proteomes" id="UP001429354"/>
    </source>
</evidence>
<dbReference type="InterPro" id="IPR025294">
    <property type="entry name" value="DUF4156"/>
</dbReference>
<feature type="signal peptide" evidence="1">
    <location>
        <begin position="1"/>
        <end position="22"/>
    </location>
</feature>
<keyword evidence="1" id="KW-0732">Signal</keyword>
<keyword evidence="3" id="KW-1185">Reference proteome</keyword>
<evidence type="ECO:0000256" key="1">
    <source>
        <dbReference type="SAM" id="SignalP"/>
    </source>
</evidence>
<reference evidence="2 3" key="1">
    <citation type="submission" date="2018-07" db="EMBL/GenBank/DDBJ databases">
        <title>Whole genome Sequencing of Pseudoxanthomonas gei KCTC 32298 (T).</title>
        <authorList>
            <person name="Kumar S."/>
            <person name="Bansal K."/>
            <person name="Kaur A."/>
            <person name="Patil P."/>
            <person name="Sharma S."/>
            <person name="Patil P.B."/>
        </authorList>
    </citation>
    <scope>NUCLEOTIDE SEQUENCE [LARGE SCALE GENOMIC DNA]</scope>
    <source>
        <strain evidence="2 3">KCTC 32298</strain>
    </source>
</reference>
<organism evidence="2 3">
    <name type="scientific">Pseudoxanthomonas gei</name>
    <dbReference type="NCBI Taxonomy" id="1383030"/>
    <lineage>
        <taxon>Bacteria</taxon>
        <taxon>Pseudomonadati</taxon>
        <taxon>Pseudomonadota</taxon>
        <taxon>Gammaproteobacteria</taxon>
        <taxon>Lysobacterales</taxon>
        <taxon>Lysobacteraceae</taxon>
        <taxon>Pseudoxanthomonas</taxon>
    </lineage>
</organism>
<gene>
    <name evidence="2" type="ORF">DT603_08875</name>
</gene>
<dbReference type="Pfam" id="PF13698">
    <property type="entry name" value="DUF4156"/>
    <property type="match status" value="1"/>
</dbReference>